<dbReference type="InterPro" id="IPR010823">
    <property type="entry name" value="Portal_Gp20"/>
</dbReference>
<organism evidence="2">
    <name type="scientific">Ochrobactrum phage ORM_20</name>
    <dbReference type="NCBI Taxonomy" id="2985243"/>
    <lineage>
        <taxon>Viruses</taxon>
    </lineage>
</organism>
<feature type="region of interest" description="Disordered" evidence="1">
    <location>
        <begin position="499"/>
        <end position="552"/>
    </location>
</feature>
<evidence type="ECO:0000256" key="1">
    <source>
        <dbReference type="SAM" id="MobiDB-lite"/>
    </source>
</evidence>
<dbReference type="HAMAP" id="MF_04114">
    <property type="entry name" value="PORTAL_T4"/>
    <property type="match status" value="1"/>
</dbReference>
<sequence>MEIFGFEIKRKDDPIDDQALLDIEQTGAYVSTNAAASTYDFDFISATEVDLINSYRRISYMPEVASAVDKIINEMVILDDEKDVVSIETAKLVDEKIFSEEVAEQITVEFDRVIKMLDFNNTAHTKVRDWYVDSRIVFQKIIDPKRPSLGVQKLVQLDPRKVKRIEIVEDLENGLLKVVDSFYVYVTSIQNGDMNNFNTQNIQMTMNDYELFRRNVSFRVHPDTLTYVDSGLVDRTSGISYGHMHKAVKVANQLDLVETAVLIYRMSRSSERRAVYVDAGNLPPIKARELLEATKADFRNKVYYDSVRGTIEDKARIMSLQEDYFMLRKNGKNATQIETLQAGENLGQIEDVIYFREKLYTALSVPISRFKQEGGGLFGNRSEISRDELEFSEFVKRLRLQYSNVFYDILKTNLILKRIIKPEEWSKVRDNVKFIFNRDNYFAELKEIEMLERRHAALDVVKEYIGVYYSNKEVRNSILQQTQEFMDEMDRQIKEEGTSYMDRNQPFPDEDTAKAQAIIDGDLEDPSSNILKSSSPPVKPKKVKKEEIHDFT</sequence>
<name>A0A9N6WRV9_9VIRU</name>
<reference evidence="2" key="1">
    <citation type="submission" date="2022-10" db="EMBL/GenBank/DDBJ databases">
        <authorList>
            <person name="Meaden S."/>
        </authorList>
    </citation>
    <scope>NUCLEOTIDE SEQUENCE</scope>
</reference>
<dbReference type="Pfam" id="PF07230">
    <property type="entry name" value="Portal_T4"/>
    <property type="match status" value="1"/>
</dbReference>
<evidence type="ECO:0000313" key="2">
    <source>
        <dbReference type="EMBL" id="CAI3971057.1"/>
    </source>
</evidence>
<dbReference type="EMBL" id="OX359470">
    <property type="protein sequence ID" value="CAI3971057.1"/>
    <property type="molecule type" value="Genomic_DNA"/>
</dbReference>
<protein>
    <submittedName>
        <fullName evidence="2">Portal protein</fullName>
    </submittedName>
</protein>
<accession>A0A9N6WRV9</accession>
<gene>
    <name evidence="2" type="ORF">ORM20_00003</name>
</gene>
<proteinExistence type="inferred from homology"/>